<dbReference type="InterPro" id="IPR036188">
    <property type="entry name" value="FAD/NAD-bd_sf"/>
</dbReference>
<dbReference type="Proteomes" id="UP001477278">
    <property type="component" value="Unassembled WGS sequence"/>
</dbReference>
<keyword evidence="3" id="KW-0274">FAD</keyword>
<evidence type="ECO:0000256" key="1">
    <source>
        <dbReference type="ARBA" id="ARBA00001974"/>
    </source>
</evidence>
<dbReference type="EMBL" id="JBDPZN010000002">
    <property type="protein sequence ID" value="MEO3682122.1"/>
    <property type="molecule type" value="Genomic_DNA"/>
</dbReference>
<evidence type="ECO:0000256" key="2">
    <source>
        <dbReference type="ARBA" id="ARBA00022630"/>
    </source>
</evidence>
<evidence type="ECO:0000256" key="3">
    <source>
        <dbReference type="ARBA" id="ARBA00022827"/>
    </source>
</evidence>
<keyword evidence="7" id="KW-1185">Reference proteome</keyword>
<keyword evidence="2" id="KW-0285">Flavoprotein</keyword>
<feature type="domain" description="FAD/NAD(P)-binding" evidence="5">
    <location>
        <begin position="3"/>
        <end position="134"/>
    </location>
</feature>
<evidence type="ECO:0000256" key="4">
    <source>
        <dbReference type="ARBA" id="ARBA00023002"/>
    </source>
</evidence>
<proteinExistence type="predicted"/>
<reference evidence="6 7" key="1">
    <citation type="submission" date="2024-05" db="EMBL/GenBank/DDBJ databases">
        <title>Genome sequencing of Marine Estuary Bacteria, Shewanella vesiculosa and S. baltica, and Pseudomonas syringae.</title>
        <authorList>
            <person name="Gurung A."/>
            <person name="Maclea K.S."/>
        </authorList>
    </citation>
    <scope>NUCLEOTIDE SEQUENCE [LARGE SCALE GENOMIC DNA]</scope>
    <source>
        <strain evidence="6 7">1A</strain>
    </source>
</reference>
<dbReference type="PANTHER" id="PTHR42913:SF6">
    <property type="entry name" value="SULFIDE-QUINONE REDUCTASE"/>
    <property type="match status" value="1"/>
</dbReference>
<comment type="cofactor">
    <cofactor evidence="1">
        <name>FAD</name>
        <dbReference type="ChEBI" id="CHEBI:57692"/>
    </cofactor>
</comment>
<keyword evidence="4" id="KW-0560">Oxidoreductase</keyword>
<accession>A0ABV0FMS1</accession>
<dbReference type="InterPro" id="IPR023753">
    <property type="entry name" value="FAD/NAD-binding_dom"/>
</dbReference>
<evidence type="ECO:0000313" key="7">
    <source>
        <dbReference type="Proteomes" id="UP001477278"/>
    </source>
</evidence>
<dbReference type="SUPFAM" id="SSF51905">
    <property type="entry name" value="FAD/NAD(P)-binding domain"/>
    <property type="match status" value="1"/>
</dbReference>
<evidence type="ECO:0000313" key="6">
    <source>
        <dbReference type="EMBL" id="MEO3682122.1"/>
    </source>
</evidence>
<evidence type="ECO:0000259" key="5">
    <source>
        <dbReference type="Pfam" id="PF07992"/>
    </source>
</evidence>
<organism evidence="6 7">
    <name type="scientific">Shewanella vesiculosa</name>
    <dbReference type="NCBI Taxonomy" id="518738"/>
    <lineage>
        <taxon>Bacteria</taxon>
        <taxon>Pseudomonadati</taxon>
        <taxon>Pseudomonadota</taxon>
        <taxon>Gammaproteobacteria</taxon>
        <taxon>Alteromonadales</taxon>
        <taxon>Shewanellaceae</taxon>
        <taxon>Shewanella</taxon>
    </lineage>
</organism>
<dbReference type="InterPro" id="IPR051169">
    <property type="entry name" value="NADH-Q_oxidoreductase"/>
</dbReference>
<protein>
    <submittedName>
        <fullName evidence="6">FAD-dependent oxidoreductase</fullName>
    </submittedName>
</protein>
<dbReference type="RefSeq" id="WP_347689902.1">
    <property type="nucleotide sequence ID" value="NZ_JBDPZN010000002.1"/>
</dbReference>
<comment type="caution">
    <text evidence="6">The sequence shown here is derived from an EMBL/GenBank/DDBJ whole genome shotgun (WGS) entry which is preliminary data.</text>
</comment>
<gene>
    <name evidence="6" type="ORF">ABHN84_07410</name>
</gene>
<sequence length="435" mass="47832">MAKIVVIGAGTGGMPAAYEIKEILGKDHQVLMVNEHDTFRFTPSNPWIAVGWREPKAITFQIEKHLADKKIEFKCARVTKIDPEKNQLITADEDIIDYDYLVIATGPKLAFNTIPGAGPEHFTQSICTLEHAVECKVDVDKLLANPGPVIVGAFQGASCFGPAYEYVFILDKVLRDAGIRSKVPIHFVTSEPYVGHLGLGGVGDSKSMLESELRQRDIKWICNATVDSVEEGVMHISELDRKGNVDFSHSLPFQHSMLIPPFAGIDAVANVEGLCNPKGFVITDEHQRSPTFSNIFAGGVCVAIPPAEITPVPTGMPKTGYMIESMMTAIAHNLHSIIIENSPPKSKGTWNAICIADMGDTGAVFVAMPQIAPRNVSWFKKGKWAHFAKIGFEKYFLRKMKTGSSEPLYEKYALKLMGITRLEAEDDDNDISKEL</sequence>
<dbReference type="Pfam" id="PF07992">
    <property type="entry name" value="Pyr_redox_2"/>
    <property type="match status" value="1"/>
</dbReference>
<name>A0ABV0FMS1_9GAMM</name>
<dbReference type="Gene3D" id="3.50.50.100">
    <property type="match status" value="1"/>
</dbReference>
<dbReference type="PANTHER" id="PTHR42913">
    <property type="entry name" value="APOPTOSIS-INDUCING FACTOR 1"/>
    <property type="match status" value="1"/>
</dbReference>